<dbReference type="EMBL" id="CAJVQB010040441">
    <property type="protein sequence ID" value="CAG8828395.1"/>
    <property type="molecule type" value="Genomic_DNA"/>
</dbReference>
<protein>
    <submittedName>
        <fullName evidence="2">15633_t:CDS:1</fullName>
    </submittedName>
</protein>
<name>A0ABN7WDW0_GIGMA</name>
<dbReference type="Proteomes" id="UP000789901">
    <property type="component" value="Unassembled WGS sequence"/>
</dbReference>
<evidence type="ECO:0000313" key="3">
    <source>
        <dbReference type="Proteomes" id="UP000789901"/>
    </source>
</evidence>
<evidence type="ECO:0000256" key="1">
    <source>
        <dbReference type="SAM" id="MobiDB-lite"/>
    </source>
</evidence>
<proteinExistence type="predicted"/>
<accession>A0ABN7WDW0</accession>
<organism evidence="2 3">
    <name type="scientific">Gigaspora margarita</name>
    <dbReference type="NCBI Taxonomy" id="4874"/>
    <lineage>
        <taxon>Eukaryota</taxon>
        <taxon>Fungi</taxon>
        <taxon>Fungi incertae sedis</taxon>
        <taxon>Mucoromycota</taxon>
        <taxon>Glomeromycotina</taxon>
        <taxon>Glomeromycetes</taxon>
        <taxon>Diversisporales</taxon>
        <taxon>Gigasporaceae</taxon>
        <taxon>Gigaspora</taxon>
    </lineage>
</organism>
<feature type="non-terminal residue" evidence="2">
    <location>
        <position position="1"/>
    </location>
</feature>
<sequence length="217" mass="24916">IVFITGKYIIENSEECIAITYASIIDTGKPECEFDITGIPICTPYCMIIVYVNRTPKKTEEFIHFGADYTSGINIKISNIYIILGFIKFSDSGKMMIEATDIYFQKYPTNHHNMPEISSDKSKTQSIIDIIADDIDPVTTQTSNQSLSKTMLAFIIPNIKINSTPEKKNQTKFEVENDNKKQQNDHEEEKKTFSDEYKKSIGENEEQEDEEQPKKRK</sequence>
<comment type="caution">
    <text evidence="2">The sequence shown here is derived from an EMBL/GenBank/DDBJ whole genome shotgun (WGS) entry which is preliminary data.</text>
</comment>
<gene>
    <name evidence="2" type="ORF">GMARGA_LOCUS29683</name>
</gene>
<feature type="region of interest" description="Disordered" evidence="1">
    <location>
        <begin position="165"/>
        <end position="217"/>
    </location>
</feature>
<keyword evidence="3" id="KW-1185">Reference proteome</keyword>
<evidence type="ECO:0000313" key="2">
    <source>
        <dbReference type="EMBL" id="CAG8828395.1"/>
    </source>
</evidence>
<feature type="compositionally biased region" description="Basic and acidic residues" evidence="1">
    <location>
        <begin position="165"/>
        <end position="202"/>
    </location>
</feature>
<reference evidence="2 3" key="1">
    <citation type="submission" date="2021-06" db="EMBL/GenBank/DDBJ databases">
        <authorList>
            <person name="Kallberg Y."/>
            <person name="Tangrot J."/>
            <person name="Rosling A."/>
        </authorList>
    </citation>
    <scope>NUCLEOTIDE SEQUENCE [LARGE SCALE GENOMIC DNA]</scope>
    <source>
        <strain evidence="2 3">120-4 pot B 10/14</strain>
    </source>
</reference>